<dbReference type="AlphaFoldDB" id="A0A5B7CD90"/>
<accession>A0A5B7CD90</accession>
<comment type="caution">
    <text evidence="1">The sequence shown here is derived from an EMBL/GenBank/DDBJ whole genome shotgun (WGS) entry which is preliminary data.</text>
</comment>
<dbReference type="Proteomes" id="UP000324222">
    <property type="component" value="Unassembled WGS sequence"/>
</dbReference>
<protein>
    <submittedName>
        <fullName evidence="1">Uncharacterized protein</fullName>
    </submittedName>
</protein>
<organism evidence="1 2">
    <name type="scientific">Portunus trituberculatus</name>
    <name type="common">Swimming crab</name>
    <name type="synonym">Neptunus trituberculatus</name>
    <dbReference type="NCBI Taxonomy" id="210409"/>
    <lineage>
        <taxon>Eukaryota</taxon>
        <taxon>Metazoa</taxon>
        <taxon>Ecdysozoa</taxon>
        <taxon>Arthropoda</taxon>
        <taxon>Crustacea</taxon>
        <taxon>Multicrustacea</taxon>
        <taxon>Malacostraca</taxon>
        <taxon>Eumalacostraca</taxon>
        <taxon>Eucarida</taxon>
        <taxon>Decapoda</taxon>
        <taxon>Pleocyemata</taxon>
        <taxon>Brachyura</taxon>
        <taxon>Eubrachyura</taxon>
        <taxon>Portunoidea</taxon>
        <taxon>Portunidae</taxon>
        <taxon>Portuninae</taxon>
        <taxon>Portunus</taxon>
    </lineage>
</organism>
<evidence type="ECO:0000313" key="1">
    <source>
        <dbReference type="EMBL" id="MPC07562.1"/>
    </source>
</evidence>
<proteinExistence type="predicted"/>
<reference evidence="1 2" key="1">
    <citation type="submission" date="2019-05" db="EMBL/GenBank/DDBJ databases">
        <title>Another draft genome of Portunus trituberculatus and its Hox gene families provides insights of decapod evolution.</title>
        <authorList>
            <person name="Jeong J.-H."/>
            <person name="Song I."/>
            <person name="Kim S."/>
            <person name="Choi T."/>
            <person name="Kim D."/>
            <person name="Ryu S."/>
            <person name="Kim W."/>
        </authorList>
    </citation>
    <scope>NUCLEOTIDE SEQUENCE [LARGE SCALE GENOMIC DNA]</scope>
    <source>
        <tissue evidence="1">Muscle</tissue>
    </source>
</reference>
<keyword evidence="2" id="KW-1185">Reference proteome</keyword>
<evidence type="ECO:0000313" key="2">
    <source>
        <dbReference type="Proteomes" id="UP000324222"/>
    </source>
</evidence>
<name>A0A5B7CD90_PORTR</name>
<gene>
    <name evidence="1" type="ORF">E2C01_000126</name>
</gene>
<dbReference type="EMBL" id="VSRR010000003">
    <property type="protein sequence ID" value="MPC07562.1"/>
    <property type="molecule type" value="Genomic_DNA"/>
</dbReference>
<sequence>MELLGGDKNYGIAANSKVLREMIMCELRRRTKCQIHVREAVQEAINKWKIKYAVSLRRCLAGAAAAMARDAWNGVQEPFVY</sequence>